<keyword evidence="4" id="KW-1185">Reference proteome</keyword>
<evidence type="ECO:0000313" key="4">
    <source>
        <dbReference type="Proteomes" id="UP000054350"/>
    </source>
</evidence>
<dbReference type="Gene3D" id="1.20.1250.20">
    <property type="entry name" value="MFS general substrate transporter like domains"/>
    <property type="match status" value="1"/>
</dbReference>
<evidence type="ECO:0000313" key="3">
    <source>
        <dbReference type="EMBL" id="KNE58787.1"/>
    </source>
</evidence>
<feature type="transmembrane region" description="Helical" evidence="2">
    <location>
        <begin position="355"/>
        <end position="375"/>
    </location>
</feature>
<dbReference type="EMBL" id="GG745333">
    <property type="protein sequence ID" value="KNE58787.1"/>
    <property type="molecule type" value="Genomic_DNA"/>
</dbReference>
<dbReference type="InterPro" id="IPR047769">
    <property type="entry name" value="MFS_ArsJ"/>
</dbReference>
<feature type="region of interest" description="Disordered" evidence="1">
    <location>
        <begin position="1"/>
        <end position="44"/>
    </location>
</feature>
<reference evidence="3 4" key="1">
    <citation type="submission" date="2009-11" db="EMBL/GenBank/DDBJ databases">
        <title>Annotation of Allomyces macrogynus ATCC 38327.</title>
        <authorList>
            <consortium name="The Broad Institute Genome Sequencing Platform"/>
            <person name="Russ C."/>
            <person name="Cuomo C."/>
            <person name="Burger G."/>
            <person name="Gray M.W."/>
            <person name="Holland P.W.H."/>
            <person name="King N."/>
            <person name="Lang F.B.F."/>
            <person name="Roger A.J."/>
            <person name="Ruiz-Trillo I."/>
            <person name="Young S.K."/>
            <person name="Zeng Q."/>
            <person name="Gargeya S."/>
            <person name="Fitzgerald M."/>
            <person name="Haas B."/>
            <person name="Abouelleil A."/>
            <person name="Alvarado L."/>
            <person name="Arachchi H.M."/>
            <person name="Berlin A."/>
            <person name="Chapman S.B."/>
            <person name="Gearin G."/>
            <person name="Goldberg J."/>
            <person name="Griggs A."/>
            <person name="Gujja S."/>
            <person name="Hansen M."/>
            <person name="Heiman D."/>
            <person name="Howarth C."/>
            <person name="Larimer J."/>
            <person name="Lui A."/>
            <person name="MacDonald P.J.P."/>
            <person name="McCowen C."/>
            <person name="Montmayeur A."/>
            <person name="Murphy C."/>
            <person name="Neiman D."/>
            <person name="Pearson M."/>
            <person name="Priest M."/>
            <person name="Roberts A."/>
            <person name="Saif S."/>
            <person name="Shea T."/>
            <person name="Sisk P."/>
            <person name="Stolte C."/>
            <person name="Sykes S."/>
            <person name="Wortman J."/>
            <person name="Nusbaum C."/>
            <person name="Birren B."/>
        </authorList>
    </citation>
    <scope>NUCLEOTIDE SEQUENCE [LARGE SCALE GENOMIC DNA]</scope>
    <source>
        <strain evidence="3 4">ATCC 38327</strain>
    </source>
</reference>
<feature type="transmembrane region" description="Helical" evidence="2">
    <location>
        <begin position="80"/>
        <end position="101"/>
    </location>
</feature>
<keyword evidence="2" id="KW-0472">Membrane</keyword>
<proteinExistence type="predicted"/>
<dbReference type="SUPFAM" id="SSF103473">
    <property type="entry name" value="MFS general substrate transporter"/>
    <property type="match status" value="1"/>
</dbReference>
<dbReference type="eggNOG" id="ENOG502QSJF">
    <property type="taxonomic scope" value="Eukaryota"/>
</dbReference>
<gene>
    <name evidence="3" type="ORF">AMAG_18304</name>
</gene>
<evidence type="ECO:0000256" key="2">
    <source>
        <dbReference type="SAM" id="Phobius"/>
    </source>
</evidence>
<feature type="transmembrane region" description="Helical" evidence="2">
    <location>
        <begin position="329"/>
        <end position="349"/>
    </location>
</feature>
<dbReference type="AlphaFoldDB" id="A0A0L0S8H7"/>
<keyword evidence="2" id="KW-0812">Transmembrane</keyword>
<evidence type="ECO:0000256" key="1">
    <source>
        <dbReference type="SAM" id="MobiDB-lite"/>
    </source>
</evidence>
<feature type="transmembrane region" description="Helical" evidence="2">
    <location>
        <begin position="289"/>
        <end position="308"/>
    </location>
</feature>
<reference evidence="4" key="2">
    <citation type="submission" date="2009-11" db="EMBL/GenBank/DDBJ databases">
        <title>The Genome Sequence of Allomyces macrogynus strain ATCC 38327.</title>
        <authorList>
            <consortium name="The Broad Institute Genome Sequencing Platform"/>
            <person name="Russ C."/>
            <person name="Cuomo C."/>
            <person name="Shea T."/>
            <person name="Young S.K."/>
            <person name="Zeng Q."/>
            <person name="Koehrsen M."/>
            <person name="Haas B."/>
            <person name="Borodovsky M."/>
            <person name="Guigo R."/>
            <person name="Alvarado L."/>
            <person name="Berlin A."/>
            <person name="Borenstein D."/>
            <person name="Chen Z."/>
            <person name="Engels R."/>
            <person name="Freedman E."/>
            <person name="Gellesch M."/>
            <person name="Goldberg J."/>
            <person name="Griggs A."/>
            <person name="Gujja S."/>
            <person name="Heiman D."/>
            <person name="Hepburn T."/>
            <person name="Howarth C."/>
            <person name="Jen D."/>
            <person name="Larson L."/>
            <person name="Lewis B."/>
            <person name="Mehta T."/>
            <person name="Park D."/>
            <person name="Pearson M."/>
            <person name="Roberts A."/>
            <person name="Saif S."/>
            <person name="Shenoy N."/>
            <person name="Sisk P."/>
            <person name="Stolte C."/>
            <person name="Sykes S."/>
            <person name="Walk T."/>
            <person name="White J."/>
            <person name="Yandava C."/>
            <person name="Burger G."/>
            <person name="Gray M.W."/>
            <person name="Holland P.W.H."/>
            <person name="King N."/>
            <person name="Lang F.B.F."/>
            <person name="Roger A.J."/>
            <person name="Ruiz-Trillo I."/>
            <person name="Lander E."/>
            <person name="Nusbaum C."/>
        </authorList>
    </citation>
    <scope>NUCLEOTIDE SEQUENCE [LARGE SCALE GENOMIC DNA]</scope>
    <source>
        <strain evidence="4">ATCC 38327</strain>
    </source>
</reference>
<dbReference type="VEuPathDB" id="FungiDB:AMAG_18304"/>
<sequence>MKHDHVPSSSIPHGDTDGEHQSLTHRGGGGGHVDDNDMEPEAAPAAAPDQTCLSFALPDSALRMAVPFELYSRKFTPIKLAIMLSLYEVFGVVTNLFGGIMGSRLGLRPLLLAGYGTRFQVIDISILYGLNPTWSKVATTAFVAVAQGFSGVAKDLVKMSGKGVTKLVSKSDVASATGPSLLKLVAYLTGAKNSIKGLGYFFGALLVTWGLTPALTVLLVLTVLVLAASVRYVAPQLGKPKTRLTLLGVLRKQNPMIRRLSLARLFLFGSRDLWFDVPLPVFLRGVLHWPYFSTGAFLAGWVILYGSVQSAAPHLVKRVGMDAHSPRPLLPTLVALVVVSIVLAGVLYATNDAVVSTSVVLVVGLLVFAAFFAVASSLHSYLIVAYSNCDKVAANVGIDYCASAMG</sequence>
<accession>A0A0L0S8H7</accession>
<dbReference type="PANTHER" id="PTHR23547">
    <property type="entry name" value="MAJOR FACILITATOR SUPERFAMILY DOMAIN, GENERAL SUBSTRATE TRANSPORTER"/>
    <property type="match status" value="1"/>
</dbReference>
<dbReference type="PANTHER" id="PTHR23547:SF1">
    <property type="entry name" value="MAJOR FACILITATOR SUPERFAMILY MFS_1"/>
    <property type="match status" value="1"/>
</dbReference>
<evidence type="ECO:0008006" key="5">
    <source>
        <dbReference type="Google" id="ProtNLM"/>
    </source>
</evidence>
<feature type="transmembrane region" description="Helical" evidence="2">
    <location>
        <begin position="262"/>
        <end position="283"/>
    </location>
</feature>
<name>A0A0L0S8H7_ALLM3</name>
<keyword evidence="2" id="KW-1133">Transmembrane helix</keyword>
<protein>
    <recommendedName>
        <fullName evidence="5">Major facilitator superfamily (MFS) profile domain-containing protein</fullName>
    </recommendedName>
</protein>
<dbReference type="InterPro" id="IPR036259">
    <property type="entry name" value="MFS_trans_sf"/>
</dbReference>
<organism evidence="3 4">
    <name type="scientific">Allomyces macrogynus (strain ATCC 38327)</name>
    <name type="common">Allomyces javanicus var. macrogynus</name>
    <dbReference type="NCBI Taxonomy" id="578462"/>
    <lineage>
        <taxon>Eukaryota</taxon>
        <taxon>Fungi</taxon>
        <taxon>Fungi incertae sedis</taxon>
        <taxon>Blastocladiomycota</taxon>
        <taxon>Blastocladiomycetes</taxon>
        <taxon>Blastocladiales</taxon>
        <taxon>Blastocladiaceae</taxon>
        <taxon>Allomyces</taxon>
    </lineage>
</organism>
<dbReference type="OrthoDB" id="196955at2759"/>
<dbReference type="Proteomes" id="UP000054350">
    <property type="component" value="Unassembled WGS sequence"/>
</dbReference>
<feature type="transmembrane region" description="Helical" evidence="2">
    <location>
        <begin position="200"/>
        <end position="233"/>
    </location>
</feature>